<dbReference type="AlphaFoldDB" id="A0A9Q8UWP0"/>
<feature type="region of interest" description="Disordered" evidence="10">
    <location>
        <begin position="376"/>
        <end position="417"/>
    </location>
</feature>
<accession>A0A9Q8UWP0</accession>
<keyword evidence="8 11" id="KW-0472">Membrane</keyword>
<dbReference type="GeneID" id="71994251"/>
<keyword evidence="13" id="KW-1185">Reference proteome</keyword>
<dbReference type="GO" id="GO:0006031">
    <property type="term" value="P:chitin biosynthetic process"/>
    <property type="evidence" value="ECO:0007669"/>
    <property type="project" value="TreeGrafter"/>
</dbReference>
<dbReference type="KEGG" id="ffu:CLAFUR5_14373"/>
<dbReference type="SUPFAM" id="SSF53448">
    <property type="entry name" value="Nucleotide-diphospho-sugar transferases"/>
    <property type="match status" value="1"/>
</dbReference>
<evidence type="ECO:0000256" key="10">
    <source>
        <dbReference type="SAM" id="MobiDB-lite"/>
    </source>
</evidence>
<feature type="transmembrane region" description="Helical" evidence="11">
    <location>
        <begin position="291"/>
        <end position="308"/>
    </location>
</feature>
<dbReference type="InterPro" id="IPR029044">
    <property type="entry name" value="Nucleotide-diphossugar_trans"/>
</dbReference>
<keyword evidence="6 11" id="KW-0812">Transmembrane</keyword>
<evidence type="ECO:0000256" key="8">
    <source>
        <dbReference type="ARBA" id="ARBA00023136"/>
    </source>
</evidence>
<dbReference type="PANTHER" id="PTHR22914:SF13">
    <property type="entry name" value="CHITIN SYNTHASE"/>
    <property type="match status" value="1"/>
</dbReference>
<protein>
    <recommendedName>
        <fullName evidence="2">chitin synthase</fullName>
        <ecNumber evidence="2">2.4.1.16</ecNumber>
    </recommendedName>
</protein>
<dbReference type="RefSeq" id="XP_047769561.1">
    <property type="nucleotide sequence ID" value="XM_047913521.1"/>
</dbReference>
<sequence>MDVVVQRGQYKGTPYVCLIKQQNQGKRDSLIAVRSFLHYFNKRGESPSTIIKPELFDWLATFFIRNAQFSKVDCLVGMDADTVLDRECVYELVQEQRLPNTLGVAGYVVVDWKDKPWGLWRLFQNAEYTVTQCVRRLHQGRVTKKVSVLPGACQILKINDETCCDLVLLDKFGAKPQITDGLYKQIMFSASEDGNHVCCVMTTFSKARTRQCLRARAYTDVPVSWSVYLSQRRRWSLGATGNDWLLVSGPNVLWFERTLSFVNTFTWFLTPFVFAAYCTFFYVIIAHASLVILYLAAILLIPIIYYFFIPFGLLKLSYKEKWQYFAGLMLYLVLGPPCRFIVLCYALWNMDQFGWGKTRQVINEDGAKANVDNVSQHGADSQYSEEDRRQVATTPPNMSSVNVATRDIAGEEKRLGA</sequence>
<evidence type="ECO:0000256" key="9">
    <source>
        <dbReference type="ARBA" id="ARBA00023180"/>
    </source>
</evidence>
<keyword evidence="9" id="KW-0325">Glycoprotein</keyword>
<evidence type="ECO:0000256" key="3">
    <source>
        <dbReference type="ARBA" id="ARBA00022475"/>
    </source>
</evidence>
<keyword evidence="3" id="KW-1003">Cell membrane</keyword>
<dbReference type="EMBL" id="CP090175">
    <property type="protein sequence ID" value="UJO25195.1"/>
    <property type="molecule type" value="Genomic_DNA"/>
</dbReference>
<keyword evidence="5" id="KW-0808">Transferase</keyword>
<name>A0A9Q8UWP0_PASFU</name>
<evidence type="ECO:0000313" key="13">
    <source>
        <dbReference type="Proteomes" id="UP000756132"/>
    </source>
</evidence>
<evidence type="ECO:0000256" key="1">
    <source>
        <dbReference type="ARBA" id="ARBA00004651"/>
    </source>
</evidence>
<dbReference type="EC" id="2.4.1.16" evidence="2"/>
<feature type="transmembrane region" description="Helical" evidence="11">
    <location>
        <begin position="328"/>
        <end position="348"/>
    </location>
</feature>
<dbReference type="OrthoDB" id="370884at2759"/>
<feature type="compositionally biased region" description="Basic and acidic residues" evidence="10">
    <location>
        <begin position="408"/>
        <end position="417"/>
    </location>
</feature>
<dbReference type="Pfam" id="PF03142">
    <property type="entry name" value="Chitin_synth_2"/>
    <property type="match status" value="1"/>
</dbReference>
<gene>
    <name evidence="12" type="ORF">CLAFUR5_14373</name>
</gene>
<dbReference type="InterPro" id="IPR004835">
    <property type="entry name" value="Chitin_synth"/>
</dbReference>
<dbReference type="Proteomes" id="UP000756132">
    <property type="component" value="Chromosome 13"/>
</dbReference>
<evidence type="ECO:0000256" key="5">
    <source>
        <dbReference type="ARBA" id="ARBA00022679"/>
    </source>
</evidence>
<feature type="transmembrane region" description="Helical" evidence="11">
    <location>
        <begin position="265"/>
        <end position="284"/>
    </location>
</feature>
<dbReference type="GO" id="GO:0005886">
    <property type="term" value="C:plasma membrane"/>
    <property type="evidence" value="ECO:0007669"/>
    <property type="project" value="UniProtKB-SubCell"/>
</dbReference>
<evidence type="ECO:0000313" key="12">
    <source>
        <dbReference type="EMBL" id="UJO25195.1"/>
    </source>
</evidence>
<evidence type="ECO:0000256" key="4">
    <source>
        <dbReference type="ARBA" id="ARBA00022676"/>
    </source>
</evidence>
<evidence type="ECO:0000256" key="2">
    <source>
        <dbReference type="ARBA" id="ARBA00012543"/>
    </source>
</evidence>
<dbReference type="PANTHER" id="PTHR22914">
    <property type="entry name" value="CHITIN SYNTHASE"/>
    <property type="match status" value="1"/>
</dbReference>
<evidence type="ECO:0000256" key="11">
    <source>
        <dbReference type="SAM" id="Phobius"/>
    </source>
</evidence>
<keyword evidence="4" id="KW-0328">Glycosyltransferase</keyword>
<dbReference type="GO" id="GO:0004100">
    <property type="term" value="F:chitin synthase activity"/>
    <property type="evidence" value="ECO:0007669"/>
    <property type="project" value="UniProtKB-EC"/>
</dbReference>
<proteinExistence type="predicted"/>
<keyword evidence="7 11" id="KW-1133">Transmembrane helix</keyword>
<dbReference type="GO" id="GO:0030428">
    <property type="term" value="C:cell septum"/>
    <property type="evidence" value="ECO:0007669"/>
    <property type="project" value="TreeGrafter"/>
</dbReference>
<evidence type="ECO:0000256" key="6">
    <source>
        <dbReference type="ARBA" id="ARBA00022692"/>
    </source>
</evidence>
<feature type="compositionally biased region" description="Polar residues" evidence="10">
    <location>
        <begin position="391"/>
        <end position="403"/>
    </location>
</feature>
<reference evidence="12" key="1">
    <citation type="submission" date="2021-12" db="EMBL/GenBank/DDBJ databases">
        <authorList>
            <person name="Zaccaron A."/>
            <person name="Stergiopoulos I."/>
        </authorList>
    </citation>
    <scope>NUCLEOTIDE SEQUENCE</scope>
    <source>
        <strain evidence="12">Race5_Kim</strain>
    </source>
</reference>
<dbReference type="GO" id="GO:0031505">
    <property type="term" value="P:fungal-type cell wall organization"/>
    <property type="evidence" value="ECO:0007669"/>
    <property type="project" value="TreeGrafter"/>
</dbReference>
<evidence type="ECO:0000256" key="7">
    <source>
        <dbReference type="ARBA" id="ARBA00022989"/>
    </source>
</evidence>
<organism evidence="12 13">
    <name type="scientific">Passalora fulva</name>
    <name type="common">Tomato leaf mold</name>
    <name type="synonym">Cladosporium fulvum</name>
    <dbReference type="NCBI Taxonomy" id="5499"/>
    <lineage>
        <taxon>Eukaryota</taxon>
        <taxon>Fungi</taxon>
        <taxon>Dikarya</taxon>
        <taxon>Ascomycota</taxon>
        <taxon>Pezizomycotina</taxon>
        <taxon>Dothideomycetes</taxon>
        <taxon>Dothideomycetidae</taxon>
        <taxon>Mycosphaerellales</taxon>
        <taxon>Mycosphaerellaceae</taxon>
        <taxon>Fulvia</taxon>
    </lineage>
</organism>
<reference evidence="12" key="2">
    <citation type="journal article" date="2022" name="Microb. Genom.">
        <title>A chromosome-scale genome assembly of the tomato pathogen Cladosporium fulvum reveals a compartmentalized genome architecture and the presence of a dispensable chromosome.</title>
        <authorList>
            <person name="Zaccaron A.Z."/>
            <person name="Chen L.H."/>
            <person name="Samaras A."/>
            <person name="Stergiopoulos I."/>
        </authorList>
    </citation>
    <scope>NUCLEOTIDE SEQUENCE</scope>
    <source>
        <strain evidence="12">Race5_Kim</strain>
    </source>
</reference>
<comment type="subcellular location">
    <subcellularLocation>
        <location evidence="1">Cell membrane</location>
        <topology evidence="1">Multi-pass membrane protein</topology>
    </subcellularLocation>
</comment>